<feature type="compositionally biased region" description="Basic and acidic residues" evidence="1">
    <location>
        <begin position="1"/>
        <end position="15"/>
    </location>
</feature>
<reference evidence="3" key="1">
    <citation type="submission" date="2025-08" db="UniProtKB">
        <authorList>
            <consortium name="RefSeq"/>
        </authorList>
    </citation>
    <scope>IDENTIFICATION</scope>
    <source>
        <tissue evidence="3">Entire body</tissue>
    </source>
</reference>
<protein>
    <submittedName>
        <fullName evidence="3">Importin-7-like</fullName>
    </submittedName>
</protein>
<dbReference type="GeneID" id="108743558"/>
<dbReference type="Proteomes" id="UP000192223">
    <property type="component" value="Unplaced"/>
</dbReference>
<feature type="region of interest" description="Disordered" evidence="1">
    <location>
        <begin position="1"/>
        <end position="105"/>
    </location>
</feature>
<gene>
    <name evidence="3" type="primary">LOC108743558</name>
</gene>
<proteinExistence type="predicted"/>
<dbReference type="AlphaFoldDB" id="A0A1W4XQE9"/>
<keyword evidence="2" id="KW-1185">Reference proteome</keyword>
<sequence length="182" mass="20607">MLFDGLKRAYAAREQEDGEEEESETDDGDSEEELSSDEDDIDEKGQQYLENLGRQVLGSGGGAAGLNMSANVIQDDDDDDSESDPDYDPNEETMLESYTTPLDEKDRDMEEYIMFKEIMQSLQSSQPEWYQTLTSNLTEHESKALMEVAQLADQRKAAIESKKIKQQGGKLKNVFFLIYSCQ</sequence>
<dbReference type="RefSeq" id="XP_018334630.1">
    <property type="nucleotide sequence ID" value="XM_018479128.1"/>
</dbReference>
<dbReference type="STRING" id="224129.A0A1W4XQE9"/>
<evidence type="ECO:0000256" key="1">
    <source>
        <dbReference type="SAM" id="MobiDB-lite"/>
    </source>
</evidence>
<evidence type="ECO:0000313" key="3">
    <source>
        <dbReference type="RefSeq" id="XP_018334630.1"/>
    </source>
</evidence>
<name>A0A1W4XQE9_AGRPL</name>
<accession>A0A1W4XQE9</accession>
<dbReference type="InParanoid" id="A0A1W4XQE9"/>
<organism evidence="2 3">
    <name type="scientific">Agrilus planipennis</name>
    <name type="common">Emerald ash borer</name>
    <name type="synonym">Agrilus marcopoli</name>
    <dbReference type="NCBI Taxonomy" id="224129"/>
    <lineage>
        <taxon>Eukaryota</taxon>
        <taxon>Metazoa</taxon>
        <taxon>Ecdysozoa</taxon>
        <taxon>Arthropoda</taxon>
        <taxon>Hexapoda</taxon>
        <taxon>Insecta</taxon>
        <taxon>Pterygota</taxon>
        <taxon>Neoptera</taxon>
        <taxon>Endopterygota</taxon>
        <taxon>Coleoptera</taxon>
        <taxon>Polyphaga</taxon>
        <taxon>Elateriformia</taxon>
        <taxon>Buprestoidea</taxon>
        <taxon>Buprestidae</taxon>
        <taxon>Agrilinae</taxon>
        <taxon>Agrilus</taxon>
    </lineage>
</organism>
<feature type="compositionally biased region" description="Acidic residues" evidence="1">
    <location>
        <begin position="74"/>
        <end position="94"/>
    </location>
</feature>
<feature type="compositionally biased region" description="Acidic residues" evidence="1">
    <location>
        <begin position="16"/>
        <end position="42"/>
    </location>
</feature>
<dbReference type="OrthoDB" id="760868at2759"/>
<evidence type="ECO:0000313" key="2">
    <source>
        <dbReference type="Proteomes" id="UP000192223"/>
    </source>
</evidence>
<dbReference type="KEGG" id="apln:108743558"/>